<dbReference type="EMBL" id="AP024355">
    <property type="protein sequence ID" value="BCR04668.1"/>
    <property type="molecule type" value="Genomic_DNA"/>
</dbReference>
<evidence type="ECO:0000313" key="1">
    <source>
        <dbReference type="EMBL" id="BCR04668.1"/>
    </source>
</evidence>
<organism evidence="1 2">
    <name type="scientific">Desulfuromonas versatilis</name>
    <dbReference type="NCBI Taxonomy" id="2802975"/>
    <lineage>
        <taxon>Bacteria</taxon>
        <taxon>Pseudomonadati</taxon>
        <taxon>Thermodesulfobacteriota</taxon>
        <taxon>Desulfuromonadia</taxon>
        <taxon>Desulfuromonadales</taxon>
        <taxon>Desulfuromonadaceae</taxon>
        <taxon>Desulfuromonas</taxon>
    </lineage>
</organism>
<evidence type="ECO:0008006" key="3">
    <source>
        <dbReference type="Google" id="ProtNLM"/>
    </source>
</evidence>
<dbReference type="RefSeq" id="WP_221252122.1">
    <property type="nucleotide sequence ID" value="NZ_AP024355.1"/>
</dbReference>
<sequence>MWGRVFLLGVLLLLLPCYYYLGDKVWGQREEVRRSIEAGYVIPSKYSRVLALEYKGLLSDFLLLKTITFFGERVVFGQELSQEDWQYIIGSLDAITDLDPYFLDPYILAEGLLTWEAGHYADANRLLEKGLEYRVNDWQLPFFIGFNHFFFLKDFEKGAEYLMMASRLPNSPSFLPGLAARIGYYGDKAHTAVMFLKGVIAQTSDERLKSRLNLRMMALEKAALLEDLVQKYREERGSLPEKIEDLVSGGYIDQIPIDPYGGEWLIMKNGRVFSTSKFVEKLDENTGN</sequence>
<reference evidence="1 2" key="2">
    <citation type="journal article" date="2021" name="Int. J. Syst. Evol. Microbiol.">
        <title>Isolation and Polyphasic Characterization of Desulfuromonas versatilis sp. Nov., an Electrogenic Bacteria Capable of Versatile Metabolism Isolated from a Graphene Oxide-Reducing Enrichment Culture.</title>
        <authorList>
            <person name="Xie L."/>
            <person name="Yoshida N."/>
            <person name="Ishii S."/>
            <person name="Meng L."/>
        </authorList>
    </citation>
    <scope>NUCLEOTIDE SEQUENCE [LARGE SCALE GENOMIC DNA]</scope>
    <source>
        <strain evidence="1 2">NIT-T3</strain>
    </source>
</reference>
<gene>
    <name evidence="1" type="ORF">DESUT3_17370</name>
</gene>
<name>A0ABM8HRZ1_9BACT</name>
<accession>A0ABM8HRZ1</accession>
<proteinExistence type="predicted"/>
<reference evidence="1 2" key="1">
    <citation type="journal article" date="2016" name="C (Basel)">
        <title>Selective Growth of and Electricity Production by Marine Exoelectrogenic Bacteria in Self-Aggregated Hydrogel of Microbially Reduced Graphene Oxide.</title>
        <authorList>
            <person name="Yoshida N."/>
            <person name="Goto Y."/>
            <person name="Miyata Y."/>
        </authorList>
    </citation>
    <scope>NUCLEOTIDE SEQUENCE [LARGE SCALE GENOMIC DNA]</scope>
    <source>
        <strain evidence="1 2">NIT-T3</strain>
    </source>
</reference>
<keyword evidence="2" id="KW-1185">Reference proteome</keyword>
<evidence type="ECO:0000313" key="2">
    <source>
        <dbReference type="Proteomes" id="UP001319827"/>
    </source>
</evidence>
<dbReference type="SUPFAM" id="SSF54523">
    <property type="entry name" value="Pili subunits"/>
    <property type="match status" value="1"/>
</dbReference>
<dbReference type="InterPro" id="IPR045584">
    <property type="entry name" value="Pilin-like"/>
</dbReference>
<protein>
    <recommendedName>
        <fullName evidence="3">Tetratricopeptide repeat protein</fullName>
    </recommendedName>
</protein>
<dbReference type="Proteomes" id="UP001319827">
    <property type="component" value="Chromosome"/>
</dbReference>